<dbReference type="EMBL" id="JACBAZ010000001">
    <property type="protein sequence ID" value="NWK54417.1"/>
    <property type="molecule type" value="Genomic_DNA"/>
</dbReference>
<feature type="signal peptide" evidence="1">
    <location>
        <begin position="1"/>
        <end position="25"/>
    </location>
</feature>
<proteinExistence type="predicted"/>
<dbReference type="RefSeq" id="WP_178930947.1">
    <property type="nucleotide sequence ID" value="NZ_JACBAZ010000001.1"/>
</dbReference>
<accession>A0A851GH18</accession>
<keyword evidence="3" id="KW-1185">Reference proteome</keyword>
<gene>
    <name evidence="2" type="ORF">HW115_02260</name>
</gene>
<evidence type="ECO:0000256" key="1">
    <source>
        <dbReference type="SAM" id="SignalP"/>
    </source>
</evidence>
<evidence type="ECO:0000313" key="2">
    <source>
        <dbReference type="EMBL" id="NWK54417.1"/>
    </source>
</evidence>
<keyword evidence="1" id="KW-0732">Signal</keyword>
<organism evidence="2 3">
    <name type="scientific">Oceaniferula marina</name>
    <dbReference type="NCBI Taxonomy" id="2748318"/>
    <lineage>
        <taxon>Bacteria</taxon>
        <taxon>Pseudomonadati</taxon>
        <taxon>Verrucomicrobiota</taxon>
        <taxon>Verrucomicrobiia</taxon>
        <taxon>Verrucomicrobiales</taxon>
        <taxon>Verrucomicrobiaceae</taxon>
        <taxon>Oceaniferula</taxon>
    </lineage>
</organism>
<sequence length="268" mass="30640">MLQAFQFVSISLSLCAIFCTPESQAQYVQIDQEFGLNQHTEHQHLAFLAARRDSIPGLLSPFNAPPKAKVLVEEPEPWLTTPHPWRRGITATVFWVGERASERNPTPNDSSAWDPNWQANFGGEDHPAKRNGYLPAGFTPKLNPFYIALPYNDLAPDGVHYPEASEVIPWFWKTYRGEWTSVCKGRWIAVHYRGKVCYAQWEDCGPFNSDDWQYVFRGQQPKPTPNGNAGIEVSPAIRDYLGIRSGFRVSWKFIEDHEVPNGPWTQRH</sequence>
<name>A0A851GH18_9BACT</name>
<dbReference type="Proteomes" id="UP000557872">
    <property type="component" value="Unassembled WGS sequence"/>
</dbReference>
<evidence type="ECO:0000313" key="3">
    <source>
        <dbReference type="Proteomes" id="UP000557872"/>
    </source>
</evidence>
<reference evidence="2 3" key="1">
    <citation type="submission" date="2020-07" db="EMBL/GenBank/DDBJ databases">
        <title>Roseicoccus Jingziensis gen. nov., sp. nov., isolated from coastal seawater.</title>
        <authorList>
            <person name="Feng X."/>
        </authorList>
    </citation>
    <scope>NUCLEOTIDE SEQUENCE [LARGE SCALE GENOMIC DNA]</scope>
    <source>
        <strain evidence="2 3">N1E253</strain>
    </source>
</reference>
<dbReference type="AlphaFoldDB" id="A0A851GH18"/>
<feature type="chain" id="PRO_5032980450" evidence="1">
    <location>
        <begin position="26"/>
        <end position="268"/>
    </location>
</feature>
<comment type="caution">
    <text evidence="2">The sequence shown here is derived from an EMBL/GenBank/DDBJ whole genome shotgun (WGS) entry which is preliminary data.</text>
</comment>
<protein>
    <submittedName>
        <fullName evidence="2">Uncharacterized protein</fullName>
    </submittedName>
</protein>